<organism evidence="1 2">
    <name type="scientific">Rhynchosporium agropyri</name>
    <dbReference type="NCBI Taxonomy" id="914238"/>
    <lineage>
        <taxon>Eukaryota</taxon>
        <taxon>Fungi</taxon>
        <taxon>Dikarya</taxon>
        <taxon>Ascomycota</taxon>
        <taxon>Pezizomycotina</taxon>
        <taxon>Leotiomycetes</taxon>
        <taxon>Helotiales</taxon>
        <taxon>Ploettnerulaceae</taxon>
        <taxon>Rhynchosporium</taxon>
    </lineage>
</organism>
<protein>
    <submittedName>
        <fullName evidence="1">Uncharacterized protein</fullName>
    </submittedName>
</protein>
<dbReference type="EMBL" id="FJUX01000012">
    <property type="protein sequence ID" value="CZS92408.1"/>
    <property type="molecule type" value="Genomic_DNA"/>
</dbReference>
<reference evidence="2" key="1">
    <citation type="submission" date="2016-03" db="EMBL/GenBank/DDBJ databases">
        <authorList>
            <person name="Guldener U."/>
        </authorList>
    </citation>
    <scope>NUCLEOTIDE SEQUENCE [LARGE SCALE GENOMIC DNA]</scope>
    <source>
        <strain evidence="2">04CH-RAC-A.6.1</strain>
    </source>
</reference>
<sequence length="104" mass="12187">MGDNVLQIGKTLVSIAIETEHTAERFRRDKTHIDDSGRYYRFNLDRGLEEVGLEESKKRIEITVATGRYVISQDFGKYRVEFHLQNVPRVTKFVERPAEMIELE</sequence>
<accession>A0A1E1K2T0</accession>
<evidence type="ECO:0000313" key="2">
    <source>
        <dbReference type="Proteomes" id="UP000178912"/>
    </source>
</evidence>
<keyword evidence="2" id="KW-1185">Reference proteome</keyword>
<dbReference type="OrthoDB" id="1658288at2759"/>
<name>A0A1E1K2T0_9HELO</name>
<proteinExistence type="predicted"/>
<dbReference type="AlphaFoldDB" id="A0A1E1K2T0"/>
<evidence type="ECO:0000313" key="1">
    <source>
        <dbReference type="EMBL" id="CZS92408.1"/>
    </source>
</evidence>
<dbReference type="Proteomes" id="UP000178912">
    <property type="component" value="Unassembled WGS sequence"/>
</dbReference>
<gene>
    <name evidence="1" type="ORF">RAG0_02850</name>
</gene>